<evidence type="ECO:0000313" key="3">
    <source>
        <dbReference type="Proteomes" id="UP000008068"/>
    </source>
</evidence>
<dbReference type="HOGENOM" id="CLU_1571978_0_0_1"/>
<feature type="region of interest" description="Disordered" evidence="1">
    <location>
        <begin position="108"/>
        <end position="142"/>
    </location>
</feature>
<dbReference type="AlphaFoldDB" id="G0MAF1"/>
<evidence type="ECO:0000313" key="2">
    <source>
        <dbReference type="EMBL" id="EGT40440.1"/>
    </source>
</evidence>
<dbReference type="EMBL" id="GL379788">
    <property type="protein sequence ID" value="EGT40440.1"/>
    <property type="molecule type" value="Genomic_DNA"/>
</dbReference>
<organism evidence="3">
    <name type="scientific">Caenorhabditis brenneri</name>
    <name type="common">Nematode worm</name>
    <dbReference type="NCBI Taxonomy" id="135651"/>
    <lineage>
        <taxon>Eukaryota</taxon>
        <taxon>Metazoa</taxon>
        <taxon>Ecdysozoa</taxon>
        <taxon>Nematoda</taxon>
        <taxon>Chromadorea</taxon>
        <taxon>Rhabditida</taxon>
        <taxon>Rhabditina</taxon>
        <taxon>Rhabditomorpha</taxon>
        <taxon>Rhabditoidea</taxon>
        <taxon>Rhabditidae</taxon>
        <taxon>Peloderinae</taxon>
        <taxon>Caenorhabditis</taxon>
    </lineage>
</organism>
<protein>
    <submittedName>
        <fullName evidence="2">Uncharacterized protein</fullName>
    </submittedName>
</protein>
<sequence length="170" mass="18897">MIADWMLDPNFKKEKATVAKSQTFVSIISNEYEAMVNAMQVTVQSGIGRSNNQEVAINPVMTGELSTENSFHSYVCAEHTPKLAKPHRFSNTIRPLDFFGKLTTVRTSDASNRVPGPSSSVATTFASGTDETSFEETPAESFNIEFDEEWADLISENQKKESSTKKPKNY</sequence>
<name>G0MAF1_CAEBE</name>
<proteinExistence type="predicted"/>
<feature type="compositionally biased region" description="Polar residues" evidence="1">
    <location>
        <begin position="108"/>
        <end position="131"/>
    </location>
</feature>
<dbReference type="InParanoid" id="G0MAF1"/>
<keyword evidence="3" id="KW-1185">Reference proteome</keyword>
<reference evidence="3" key="1">
    <citation type="submission" date="2011-07" db="EMBL/GenBank/DDBJ databases">
        <authorList>
            <consortium name="Caenorhabditis brenneri Sequencing and Analysis Consortium"/>
            <person name="Wilson R.K."/>
        </authorList>
    </citation>
    <scope>NUCLEOTIDE SEQUENCE [LARGE SCALE GENOMIC DNA]</scope>
    <source>
        <strain evidence="3">PB2801</strain>
    </source>
</reference>
<evidence type="ECO:0000256" key="1">
    <source>
        <dbReference type="SAM" id="MobiDB-lite"/>
    </source>
</evidence>
<accession>G0MAF1</accession>
<dbReference type="Proteomes" id="UP000008068">
    <property type="component" value="Unassembled WGS sequence"/>
</dbReference>
<gene>
    <name evidence="2" type="ORF">CAEBREN_05228</name>
</gene>